<name>A0A0K2U6X6_LEPSM</name>
<protein>
    <submittedName>
        <fullName evidence="1">Uncharacterized protein</fullName>
    </submittedName>
</protein>
<dbReference type="AlphaFoldDB" id="A0A0K2U6X6"/>
<dbReference type="EMBL" id="HACA01016439">
    <property type="protein sequence ID" value="CDW33800.1"/>
    <property type="molecule type" value="Transcribed_RNA"/>
</dbReference>
<feature type="non-terminal residue" evidence="1">
    <location>
        <position position="1"/>
    </location>
</feature>
<accession>A0A0K2U6X6</accession>
<organism evidence="1">
    <name type="scientific">Lepeophtheirus salmonis</name>
    <name type="common">Salmon louse</name>
    <name type="synonym">Caligus salmonis</name>
    <dbReference type="NCBI Taxonomy" id="72036"/>
    <lineage>
        <taxon>Eukaryota</taxon>
        <taxon>Metazoa</taxon>
        <taxon>Ecdysozoa</taxon>
        <taxon>Arthropoda</taxon>
        <taxon>Crustacea</taxon>
        <taxon>Multicrustacea</taxon>
        <taxon>Hexanauplia</taxon>
        <taxon>Copepoda</taxon>
        <taxon>Siphonostomatoida</taxon>
        <taxon>Caligidae</taxon>
        <taxon>Lepeophtheirus</taxon>
    </lineage>
</organism>
<evidence type="ECO:0000313" key="1">
    <source>
        <dbReference type="EMBL" id="CDW33800.1"/>
    </source>
</evidence>
<proteinExistence type="predicted"/>
<reference evidence="1" key="1">
    <citation type="submission" date="2014-05" db="EMBL/GenBank/DDBJ databases">
        <authorList>
            <person name="Chronopoulou M."/>
        </authorList>
    </citation>
    <scope>NUCLEOTIDE SEQUENCE</scope>
    <source>
        <tissue evidence="1">Whole organism</tissue>
    </source>
</reference>
<sequence>NNKHRPSDINLAKIKCDNLQSLLDKSHDREKKNWELRQAKLKVAAATFLLNEILDAIREKELLTRQCIFVIEDRFKDVQLRTINRLVESKSKTNP</sequence>